<dbReference type="PANTHER" id="PTHR34580:SF3">
    <property type="entry name" value="PROTEIN PAFB"/>
    <property type="match status" value="1"/>
</dbReference>
<dbReference type="Proteomes" id="UP000295163">
    <property type="component" value="Unassembled WGS sequence"/>
</dbReference>
<protein>
    <submittedName>
        <fullName evidence="5">Transcriptional regulator</fullName>
    </submittedName>
</protein>
<dbReference type="PROSITE" id="PS51000">
    <property type="entry name" value="HTH_DEOR_2"/>
    <property type="match status" value="1"/>
</dbReference>
<sequence>MLRLLSLLQTHRYWSGPELAERLTVSERTLRRDIDRLRELGYEVTARPGTAGGYQLAGGTSIPPLLLDDDEAVAIAVGLRTAAVHGVGDGEQTSLSALAKVQQVLPRHLRRRVAALQAHTVPVARTDAHVATEVLAQLALACRDHERVRFRYVDRQGRESARLVEPHSLVPRDRWWYLVAWDADRADWRTFRIDRLRRLAGTAVRVAPRELPAADAAEFVLAAHGAAAARHELTVRMTVGLDRVREHFGPWAATAVQGPGDTVDWTVTGGSVPELLTALPWIPADVPWRLLCSDEVAEAVRGFRDRLGDALDGPSPPGLQRTGGGGGEPSP</sequence>
<dbReference type="InterPro" id="IPR026881">
    <property type="entry name" value="WYL_dom"/>
</dbReference>
<dbReference type="SUPFAM" id="SSF46785">
    <property type="entry name" value="Winged helix' DNA-binding domain"/>
    <property type="match status" value="1"/>
</dbReference>
<proteinExistence type="predicted"/>
<dbReference type="Pfam" id="PF13280">
    <property type="entry name" value="WYL"/>
    <property type="match status" value="1"/>
</dbReference>
<dbReference type="InterPro" id="IPR036388">
    <property type="entry name" value="WH-like_DNA-bd_sf"/>
</dbReference>
<evidence type="ECO:0000256" key="1">
    <source>
        <dbReference type="ARBA" id="ARBA00023015"/>
    </source>
</evidence>
<feature type="compositionally biased region" description="Gly residues" evidence="3">
    <location>
        <begin position="321"/>
        <end position="331"/>
    </location>
</feature>
<comment type="caution">
    <text evidence="5">The sequence shown here is derived from an EMBL/GenBank/DDBJ whole genome shotgun (WGS) entry which is preliminary data.</text>
</comment>
<evidence type="ECO:0000313" key="5">
    <source>
        <dbReference type="EMBL" id="TDL44894.1"/>
    </source>
</evidence>
<dbReference type="InterPro" id="IPR013196">
    <property type="entry name" value="HTH_11"/>
</dbReference>
<dbReference type="Gene3D" id="1.10.10.10">
    <property type="entry name" value="Winged helix-like DNA-binding domain superfamily/Winged helix DNA-binding domain"/>
    <property type="match status" value="1"/>
</dbReference>
<keyword evidence="1" id="KW-0805">Transcription regulation</keyword>
<dbReference type="InterPro" id="IPR036390">
    <property type="entry name" value="WH_DNA-bd_sf"/>
</dbReference>
<reference evidence="5 6" key="1">
    <citation type="submission" date="2019-03" db="EMBL/GenBank/DDBJ databases">
        <title>Genome Sequencing and Assembly of Various Microbes Isolated from Partially Reclaimed Soil and Acid Mine Drainage (AMD) Site.</title>
        <authorList>
            <person name="Steinbock B."/>
            <person name="Bechtold R."/>
            <person name="Sevigny J.L."/>
            <person name="Thomas D."/>
            <person name="Cuthill L.R."/>
            <person name="Aveiro Johannsen E.J."/>
            <person name="Thomas K."/>
            <person name="Ghosh A."/>
        </authorList>
    </citation>
    <scope>NUCLEOTIDE SEQUENCE [LARGE SCALE GENOMIC DNA]</scope>
    <source>
        <strain evidence="5 6">S-A3</strain>
    </source>
</reference>
<evidence type="ECO:0000256" key="3">
    <source>
        <dbReference type="SAM" id="MobiDB-lite"/>
    </source>
</evidence>
<organism evidence="5 6">
    <name type="scientific">Kocuria rosea</name>
    <name type="common">Deinococcus erythromyxa</name>
    <name type="synonym">Micrococcus rubens</name>
    <dbReference type="NCBI Taxonomy" id="1275"/>
    <lineage>
        <taxon>Bacteria</taxon>
        <taxon>Bacillati</taxon>
        <taxon>Actinomycetota</taxon>
        <taxon>Actinomycetes</taxon>
        <taxon>Micrococcales</taxon>
        <taxon>Micrococcaceae</taxon>
        <taxon>Kocuria</taxon>
    </lineage>
</organism>
<keyword evidence="2" id="KW-0804">Transcription</keyword>
<evidence type="ECO:0000313" key="6">
    <source>
        <dbReference type="Proteomes" id="UP000295163"/>
    </source>
</evidence>
<evidence type="ECO:0000259" key="4">
    <source>
        <dbReference type="PROSITE" id="PS51000"/>
    </source>
</evidence>
<dbReference type="EMBL" id="SMZT01000002">
    <property type="protein sequence ID" value="TDL44894.1"/>
    <property type="molecule type" value="Genomic_DNA"/>
</dbReference>
<dbReference type="PANTHER" id="PTHR34580">
    <property type="match status" value="1"/>
</dbReference>
<evidence type="ECO:0000256" key="2">
    <source>
        <dbReference type="ARBA" id="ARBA00023163"/>
    </source>
</evidence>
<dbReference type="InterPro" id="IPR001034">
    <property type="entry name" value="DeoR_HTH"/>
</dbReference>
<dbReference type="GO" id="GO:0003700">
    <property type="term" value="F:DNA-binding transcription factor activity"/>
    <property type="evidence" value="ECO:0007669"/>
    <property type="project" value="InterPro"/>
</dbReference>
<dbReference type="AlphaFoldDB" id="A0A4R5YNI4"/>
<name>A0A4R5YNI4_KOCRO</name>
<accession>A0A4R5YNI4</accession>
<dbReference type="InterPro" id="IPR051534">
    <property type="entry name" value="CBASS_pafABC_assoc_protein"/>
</dbReference>
<dbReference type="Pfam" id="PF08279">
    <property type="entry name" value="HTH_11"/>
    <property type="match status" value="1"/>
</dbReference>
<gene>
    <name evidence="5" type="ORF">E2R59_06765</name>
</gene>
<feature type="region of interest" description="Disordered" evidence="3">
    <location>
        <begin position="307"/>
        <end position="331"/>
    </location>
</feature>
<dbReference type="PROSITE" id="PS52050">
    <property type="entry name" value="WYL"/>
    <property type="match status" value="1"/>
</dbReference>
<feature type="domain" description="HTH deoR-type" evidence="4">
    <location>
        <begin position="1"/>
        <end position="52"/>
    </location>
</feature>